<dbReference type="AlphaFoldDB" id="A0A067PWW3"/>
<dbReference type="GO" id="GO:0031213">
    <property type="term" value="C:RSF complex"/>
    <property type="evidence" value="ECO:0007669"/>
    <property type="project" value="InterPro"/>
</dbReference>
<dbReference type="Proteomes" id="UP000027265">
    <property type="component" value="Unassembled WGS sequence"/>
</dbReference>
<dbReference type="InterPro" id="IPR019786">
    <property type="entry name" value="Zinc_finger_PHD-type_CS"/>
</dbReference>
<keyword evidence="1" id="KW-0479">Metal-binding</keyword>
<feature type="region of interest" description="Disordered" evidence="4">
    <location>
        <begin position="962"/>
        <end position="996"/>
    </location>
</feature>
<accession>A0A067PWW3</accession>
<dbReference type="PANTHER" id="PTHR14296">
    <property type="entry name" value="REMODELING AND SPACING FACTOR 1"/>
    <property type="match status" value="1"/>
</dbReference>
<reference evidence="7" key="1">
    <citation type="journal article" date="2014" name="Proc. Natl. Acad. Sci. U.S.A.">
        <title>Extensive sampling of basidiomycete genomes demonstrates inadequacy of the white-rot/brown-rot paradigm for wood decay fungi.</title>
        <authorList>
            <person name="Riley R."/>
            <person name="Salamov A.A."/>
            <person name="Brown D.W."/>
            <person name="Nagy L.G."/>
            <person name="Floudas D."/>
            <person name="Held B.W."/>
            <person name="Levasseur A."/>
            <person name="Lombard V."/>
            <person name="Morin E."/>
            <person name="Otillar R."/>
            <person name="Lindquist E.A."/>
            <person name="Sun H."/>
            <person name="LaButti K.M."/>
            <person name="Schmutz J."/>
            <person name="Jabbour D."/>
            <person name="Luo H."/>
            <person name="Baker S.E."/>
            <person name="Pisabarro A.G."/>
            <person name="Walton J.D."/>
            <person name="Blanchette R.A."/>
            <person name="Henrissat B."/>
            <person name="Martin F."/>
            <person name="Cullen D."/>
            <person name="Hibbett D.S."/>
            <person name="Grigoriev I.V."/>
        </authorList>
    </citation>
    <scope>NUCLEOTIDE SEQUENCE [LARGE SCALE GENOMIC DNA]</scope>
    <source>
        <strain evidence="7">MUCL 33604</strain>
    </source>
</reference>
<feature type="region of interest" description="Disordered" evidence="4">
    <location>
        <begin position="627"/>
        <end position="683"/>
    </location>
</feature>
<dbReference type="Pfam" id="PF00628">
    <property type="entry name" value="PHD"/>
    <property type="match status" value="1"/>
</dbReference>
<dbReference type="InterPro" id="IPR013083">
    <property type="entry name" value="Znf_RING/FYVE/PHD"/>
</dbReference>
<dbReference type="SUPFAM" id="SSF57903">
    <property type="entry name" value="FYVE/PHD zinc finger"/>
    <property type="match status" value="1"/>
</dbReference>
<keyword evidence="3" id="KW-0862">Zinc</keyword>
<dbReference type="OrthoDB" id="303107at2759"/>
<dbReference type="CDD" id="cd15489">
    <property type="entry name" value="PHD_SF"/>
    <property type="match status" value="1"/>
</dbReference>
<feature type="compositionally biased region" description="Basic and acidic residues" evidence="4">
    <location>
        <begin position="475"/>
        <end position="491"/>
    </location>
</feature>
<dbReference type="InterPro" id="IPR028938">
    <property type="entry name" value="Rsf1-like"/>
</dbReference>
<dbReference type="InterPro" id="IPR019787">
    <property type="entry name" value="Znf_PHD-finger"/>
</dbReference>
<dbReference type="EMBL" id="KL197716">
    <property type="protein sequence ID" value="KDQ59209.1"/>
    <property type="molecule type" value="Genomic_DNA"/>
</dbReference>
<feature type="compositionally biased region" description="Low complexity" evidence="4">
    <location>
        <begin position="7"/>
        <end position="25"/>
    </location>
</feature>
<feature type="region of interest" description="Disordered" evidence="4">
    <location>
        <begin position="1"/>
        <end position="36"/>
    </location>
</feature>
<keyword evidence="2" id="KW-0863">Zinc-finger</keyword>
<sequence>MPRRSSTRTTTRASSFQSPAPHALPSSPPPPTTSSLSNQALLRRQWKWAAFSQFFYTFNRLLAMEDVTLLDVEDDLTRSTTLVLPRIMYRLLYTLTLDKKLTLENWQTSLRKQYFKRKPEANPLGPEPQVASPSPSPEPPSRLPSQANELDIADPLTPPKAEDVDTVLDAPTTLIVEEDISQEANGSTIDPVEDKVADLSPEESKDWLDLPMVAKLDSLHILAEWQFDNALRLRSLMKMDGEDDWRIEPVGYDSQGNGYWLIGPDRLWLQREPPKPPKSLKRKRGAPTRRGNDSTSHASTSHAREDPPKPSKPPRTKSLRSRASDAASKRGGQTLTGTSGKGKERAAKSQANIKLDAQAKALAAFKRGVVLDGETPSKRQKTRDLTRTPSRPVGTRASARLRGATQEDEWQQIPDEWLADDANNPEDREPVHEEEKPASSSPATKGLGKAAGTGLESDSDSELTDLSDEVDNQLDETKEEPIVQDDTKHEEEADDWAEFDNNPPRKYPADFVEWETICVTLYEWEHVTERFEKPNHYAEKALLKKLTSEIVPAVTTELKEVDRKRRIEEAIVHRKRSSRIAVKESAKEEARIVAQRKAEEEEKLSRARRLEARLKKEEEERERREQAREQRRREREERDQRALAKEEEPPSAQTESDRSVPPQVGRNGTYTNGSSSGLQTPSGEDWELDCEICHRHGINQDEGVPMMCCGSCSKWQHIACHDNADRQAGRLRRNWEAEEFTCRRCRGMGGSGSSYSQAPPHAPQSQLDHMDARKNMALQWQHSRSRIHEQASYGHHPRAESSGVGPVNDYNRLVAPPSAPIYAGTSQHSNGPVASYGSRNQITFAHYEPQRHGFNVVQGGPPQYPQPQPRPPMAVSAGPPGEPGYAPVARHQTSVGYYGNAAAPPIERVGSSSQQPPTQNMGWTSHGQWNGYGGQNGVGYGAQNGGVPYGYGASVDVQQRNGIPGGHGVGRGGQGGTASGQWWPQQNQGGQYNGHQLGYQAVDYPSYHMSPS</sequence>
<proteinExistence type="predicted"/>
<feature type="compositionally biased region" description="Polar residues" evidence="4">
    <location>
        <begin position="666"/>
        <end position="682"/>
    </location>
</feature>
<dbReference type="InterPro" id="IPR001965">
    <property type="entry name" value="Znf_PHD"/>
</dbReference>
<feature type="region of interest" description="Disordered" evidence="4">
    <location>
        <begin position="367"/>
        <end position="505"/>
    </location>
</feature>
<keyword evidence="7" id="KW-1185">Reference proteome</keyword>
<gene>
    <name evidence="6" type="ORF">JAAARDRAFT_33945</name>
</gene>
<feature type="compositionally biased region" description="Low complexity" evidence="4">
    <location>
        <begin position="979"/>
        <end position="996"/>
    </location>
</feature>
<dbReference type="InParanoid" id="A0A067PWW3"/>
<dbReference type="SMART" id="SM00249">
    <property type="entry name" value="PHD"/>
    <property type="match status" value="1"/>
</dbReference>
<feature type="region of interest" description="Disordered" evidence="4">
    <location>
        <begin position="119"/>
        <end position="146"/>
    </location>
</feature>
<feature type="region of interest" description="Disordered" evidence="4">
    <location>
        <begin position="779"/>
        <end position="808"/>
    </location>
</feature>
<organism evidence="6 7">
    <name type="scientific">Jaapia argillacea MUCL 33604</name>
    <dbReference type="NCBI Taxonomy" id="933084"/>
    <lineage>
        <taxon>Eukaryota</taxon>
        <taxon>Fungi</taxon>
        <taxon>Dikarya</taxon>
        <taxon>Basidiomycota</taxon>
        <taxon>Agaricomycotina</taxon>
        <taxon>Agaricomycetes</taxon>
        <taxon>Agaricomycetidae</taxon>
        <taxon>Jaapiales</taxon>
        <taxon>Jaapiaceae</taxon>
        <taxon>Jaapia</taxon>
    </lineage>
</organism>
<evidence type="ECO:0000256" key="1">
    <source>
        <dbReference type="ARBA" id="ARBA00022723"/>
    </source>
</evidence>
<name>A0A067PWW3_9AGAM</name>
<evidence type="ECO:0000256" key="3">
    <source>
        <dbReference type="ARBA" id="ARBA00022833"/>
    </source>
</evidence>
<feature type="compositionally biased region" description="Basic and acidic residues" evidence="4">
    <location>
        <begin position="627"/>
        <end position="648"/>
    </location>
</feature>
<evidence type="ECO:0000313" key="7">
    <source>
        <dbReference type="Proteomes" id="UP000027265"/>
    </source>
</evidence>
<dbReference type="STRING" id="933084.A0A067PWW3"/>
<dbReference type="GO" id="GO:0006355">
    <property type="term" value="P:regulation of DNA-templated transcription"/>
    <property type="evidence" value="ECO:0007669"/>
    <property type="project" value="InterPro"/>
</dbReference>
<feature type="region of interest" description="Disordered" evidence="4">
    <location>
        <begin position="270"/>
        <end position="351"/>
    </location>
</feature>
<dbReference type="PANTHER" id="PTHR14296:SF3">
    <property type="entry name" value="DIKAR, ISOFORM F"/>
    <property type="match status" value="1"/>
</dbReference>
<dbReference type="GO" id="GO:0008270">
    <property type="term" value="F:zinc ion binding"/>
    <property type="evidence" value="ECO:0007669"/>
    <property type="project" value="UniProtKB-KW"/>
</dbReference>
<feature type="compositionally biased region" description="Basic residues" evidence="4">
    <location>
        <begin position="278"/>
        <end position="287"/>
    </location>
</feature>
<dbReference type="PROSITE" id="PS01359">
    <property type="entry name" value="ZF_PHD_1"/>
    <property type="match status" value="1"/>
</dbReference>
<feature type="domain" description="Zinc finger PHD-type" evidence="5">
    <location>
        <begin position="689"/>
        <end position="746"/>
    </location>
</feature>
<protein>
    <recommendedName>
        <fullName evidence="5">Zinc finger PHD-type domain-containing protein</fullName>
    </recommendedName>
</protein>
<dbReference type="Gene3D" id="3.30.40.10">
    <property type="entry name" value="Zinc/RING finger domain, C3HC4 (zinc finger)"/>
    <property type="match status" value="1"/>
</dbReference>
<feature type="compositionally biased region" description="Basic and acidic residues" evidence="4">
    <location>
        <begin position="425"/>
        <end position="437"/>
    </location>
</feature>
<evidence type="ECO:0000256" key="4">
    <source>
        <dbReference type="SAM" id="MobiDB-lite"/>
    </source>
</evidence>
<dbReference type="HOGENOM" id="CLU_004503_0_0_1"/>
<evidence type="ECO:0000313" key="6">
    <source>
        <dbReference type="EMBL" id="KDQ59209.1"/>
    </source>
</evidence>
<dbReference type="InterPro" id="IPR011011">
    <property type="entry name" value="Znf_FYVE_PHD"/>
</dbReference>
<evidence type="ECO:0000259" key="5">
    <source>
        <dbReference type="SMART" id="SM00249"/>
    </source>
</evidence>
<feature type="compositionally biased region" description="Gly residues" evidence="4">
    <location>
        <begin position="963"/>
        <end position="978"/>
    </location>
</feature>
<feature type="compositionally biased region" description="Acidic residues" evidence="4">
    <location>
        <begin position="457"/>
        <end position="474"/>
    </location>
</feature>
<evidence type="ECO:0000256" key="2">
    <source>
        <dbReference type="ARBA" id="ARBA00022771"/>
    </source>
</evidence>
<feature type="compositionally biased region" description="Low complexity" evidence="4">
    <location>
        <begin position="443"/>
        <end position="456"/>
    </location>
</feature>